<comment type="caution">
    <text evidence="9">The sequence shown here is derived from an EMBL/GenBank/DDBJ whole genome shotgun (WGS) entry which is preliminary data.</text>
</comment>
<dbReference type="EC" id="2.1.1.37" evidence="7"/>
<dbReference type="GO" id="GO:0032259">
    <property type="term" value="P:methylation"/>
    <property type="evidence" value="ECO:0007669"/>
    <property type="project" value="UniProtKB-KW"/>
</dbReference>
<dbReference type="Proteomes" id="UP001589776">
    <property type="component" value="Unassembled WGS sequence"/>
</dbReference>
<dbReference type="NCBIfam" id="TIGR00675">
    <property type="entry name" value="dcm"/>
    <property type="match status" value="1"/>
</dbReference>
<keyword evidence="10" id="KW-1185">Reference proteome</keyword>
<dbReference type="InterPro" id="IPR010982">
    <property type="entry name" value="Lambda_DNA-bd_dom_sf"/>
</dbReference>
<name>A0ABV6DV51_9BACL</name>
<keyword evidence="1 5" id="KW-0489">Methyltransferase</keyword>
<dbReference type="SUPFAM" id="SSF47413">
    <property type="entry name" value="lambda repressor-like DNA-binding domains"/>
    <property type="match status" value="1"/>
</dbReference>
<sequence length="493" mass="55841">LLGPGFCHLIFKNGIMQNAHIYTAYLFLLMSDFQFAKMCSFVVCLCQKRSPGNIFDREAYFIMKTCKNTDFGYIRELAGLSIKEVAQLLGKSERTIYRWENGESTPDSNILKELKTIYEVRSGNMSGGSANFRFIDLFAGIGGLRKAFESIGGKCVFTSEWDLACRKTYQANYTCDHPVHGDIREIDLDNMPEYDVLLAGFPCQPFSIAGVSKKNSLGKPHGFHCDTQGTLFFDVAHMLERHRPKAFMLENVKNLVSHDKGKTFKIIMRTLKEELGYHVDYRIIDARFFVPQHRERIFIVGFREDVGFSFDDLKLPDTSPKLGTILHPEDGTEQPEPPYTEGITATVADKYTLSDRLWQYLQNYAEKHRAKGNGFGYGLFGPEDVARTLSARYYKDGSEILIRQEGKNPRRLTPRECARLMGFDKPGQSKFVIPVSDTQAYKQFGNSVAVPVVEAVARHMLPYLHATLGTGVPVGITRKPEQLTLFEKEAAYV</sequence>
<gene>
    <name evidence="9" type="primary">dcm</name>
    <name evidence="9" type="ORF">ACFFK0_29430</name>
</gene>
<dbReference type="CDD" id="cd00315">
    <property type="entry name" value="Cyt_C5_DNA_methylase"/>
    <property type="match status" value="1"/>
</dbReference>
<accession>A0ABV6DV51</accession>
<evidence type="ECO:0000256" key="1">
    <source>
        <dbReference type="ARBA" id="ARBA00022603"/>
    </source>
</evidence>
<dbReference type="InterPro" id="IPR050750">
    <property type="entry name" value="C5-MTase"/>
</dbReference>
<dbReference type="SMART" id="SM00530">
    <property type="entry name" value="HTH_XRE"/>
    <property type="match status" value="1"/>
</dbReference>
<dbReference type="Gene3D" id="3.40.50.150">
    <property type="entry name" value="Vaccinia Virus protein VP39"/>
    <property type="match status" value="1"/>
</dbReference>
<evidence type="ECO:0000256" key="3">
    <source>
        <dbReference type="ARBA" id="ARBA00022691"/>
    </source>
</evidence>
<dbReference type="InterPro" id="IPR029063">
    <property type="entry name" value="SAM-dependent_MTases_sf"/>
</dbReference>
<organism evidence="9 10">
    <name type="scientific">Paenibacillus chartarius</name>
    <dbReference type="NCBI Taxonomy" id="747481"/>
    <lineage>
        <taxon>Bacteria</taxon>
        <taxon>Bacillati</taxon>
        <taxon>Bacillota</taxon>
        <taxon>Bacilli</taxon>
        <taxon>Bacillales</taxon>
        <taxon>Paenibacillaceae</taxon>
        <taxon>Paenibacillus</taxon>
    </lineage>
</organism>
<feature type="non-terminal residue" evidence="9">
    <location>
        <position position="1"/>
    </location>
</feature>
<dbReference type="CDD" id="cd00093">
    <property type="entry name" value="HTH_XRE"/>
    <property type="match status" value="1"/>
</dbReference>
<keyword evidence="4" id="KW-0680">Restriction system</keyword>
<protein>
    <recommendedName>
        <fullName evidence="7">Cytosine-specific methyltransferase</fullName>
        <ecNumber evidence="7">2.1.1.37</ecNumber>
    </recommendedName>
</protein>
<evidence type="ECO:0000256" key="7">
    <source>
        <dbReference type="RuleBase" id="RU000417"/>
    </source>
</evidence>
<dbReference type="PROSITE" id="PS00095">
    <property type="entry name" value="C5_MTASE_2"/>
    <property type="match status" value="1"/>
</dbReference>
<evidence type="ECO:0000259" key="8">
    <source>
        <dbReference type="PROSITE" id="PS50943"/>
    </source>
</evidence>
<evidence type="ECO:0000256" key="2">
    <source>
        <dbReference type="ARBA" id="ARBA00022679"/>
    </source>
</evidence>
<dbReference type="Gene3D" id="1.10.260.40">
    <property type="entry name" value="lambda repressor-like DNA-binding domains"/>
    <property type="match status" value="1"/>
</dbReference>
<dbReference type="InterPro" id="IPR031303">
    <property type="entry name" value="C5_meth_CS"/>
</dbReference>
<dbReference type="PROSITE" id="PS50943">
    <property type="entry name" value="HTH_CROC1"/>
    <property type="match status" value="1"/>
</dbReference>
<proteinExistence type="inferred from homology"/>
<evidence type="ECO:0000313" key="10">
    <source>
        <dbReference type="Proteomes" id="UP001589776"/>
    </source>
</evidence>
<feature type="active site" evidence="5">
    <location>
        <position position="203"/>
    </location>
</feature>
<dbReference type="RefSeq" id="WP_377474799.1">
    <property type="nucleotide sequence ID" value="NZ_JBHLWN010000122.1"/>
</dbReference>
<evidence type="ECO:0000256" key="4">
    <source>
        <dbReference type="ARBA" id="ARBA00022747"/>
    </source>
</evidence>
<evidence type="ECO:0000256" key="6">
    <source>
        <dbReference type="RuleBase" id="RU000416"/>
    </source>
</evidence>
<dbReference type="EMBL" id="JBHLWN010000122">
    <property type="protein sequence ID" value="MFC0216524.1"/>
    <property type="molecule type" value="Genomic_DNA"/>
</dbReference>
<dbReference type="PRINTS" id="PR00105">
    <property type="entry name" value="C5METTRFRASE"/>
</dbReference>
<dbReference type="GO" id="GO:0003886">
    <property type="term" value="F:DNA (cytosine-5-)-methyltransferase activity"/>
    <property type="evidence" value="ECO:0007669"/>
    <property type="project" value="UniProtKB-EC"/>
</dbReference>
<keyword evidence="2 5" id="KW-0808">Transferase</keyword>
<dbReference type="InterPro" id="IPR018117">
    <property type="entry name" value="C5_DNA_meth_AS"/>
</dbReference>
<evidence type="ECO:0000256" key="5">
    <source>
        <dbReference type="PROSITE-ProRule" id="PRU01016"/>
    </source>
</evidence>
<dbReference type="PANTHER" id="PTHR46098">
    <property type="entry name" value="TRNA (CYTOSINE(38)-C(5))-METHYLTRANSFERASE"/>
    <property type="match status" value="1"/>
</dbReference>
<feature type="domain" description="HTH cro/C1-type" evidence="8">
    <location>
        <begin position="73"/>
        <end position="125"/>
    </location>
</feature>
<dbReference type="Gene3D" id="3.90.120.30">
    <property type="match status" value="1"/>
</dbReference>
<dbReference type="PROSITE" id="PS51679">
    <property type="entry name" value="SAM_MT_C5"/>
    <property type="match status" value="1"/>
</dbReference>
<comment type="similarity">
    <text evidence="5 6">Belongs to the class I-like SAM-binding methyltransferase superfamily. C5-methyltransferase family.</text>
</comment>
<dbReference type="Pfam" id="PF00145">
    <property type="entry name" value="DNA_methylase"/>
    <property type="match status" value="1"/>
</dbReference>
<dbReference type="PROSITE" id="PS00094">
    <property type="entry name" value="C5_MTASE_1"/>
    <property type="match status" value="1"/>
</dbReference>
<dbReference type="InterPro" id="IPR001525">
    <property type="entry name" value="C5_MeTfrase"/>
</dbReference>
<comment type="catalytic activity">
    <reaction evidence="7">
        <text>a 2'-deoxycytidine in DNA + S-adenosyl-L-methionine = a 5-methyl-2'-deoxycytidine in DNA + S-adenosyl-L-homocysteine + H(+)</text>
        <dbReference type="Rhea" id="RHEA:13681"/>
        <dbReference type="Rhea" id="RHEA-COMP:11369"/>
        <dbReference type="Rhea" id="RHEA-COMP:11370"/>
        <dbReference type="ChEBI" id="CHEBI:15378"/>
        <dbReference type="ChEBI" id="CHEBI:57856"/>
        <dbReference type="ChEBI" id="CHEBI:59789"/>
        <dbReference type="ChEBI" id="CHEBI:85452"/>
        <dbReference type="ChEBI" id="CHEBI:85454"/>
        <dbReference type="EC" id="2.1.1.37"/>
    </reaction>
</comment>
<dbReference type="Pfam" id="PF01381">
    <property type="entry name" value="HTH_3"/>
    <property type="match status" value="1"/>
</dbReference>
<reference evidence="9 10" key="1">
    <citation type="submission" date="2024-09" db="EMBL/GenBank/DDBJ databases">
        <authorList>
            <person name="Sun Q."/>
            <person name="Mori K."/>
        </authorList>
    </citation>
    <scope>NUCLEOTIDE SEQUENCE [LARGE SCALE GENOMIC DNA]</scope>
    <source>
        <strain evidence="9 10">CCM 7759</strain>
    </source>
</reference>
<dbReference type="InterPro" id="IPR001387">
    <property type="entry name" value="Cro/C1-type_HTH"/>
</dbReference>
<dbReference type="PANTHER" id="PTHR46098:SF1">
    <property type="entry name" value="TRNA (CYTOSINE(38)-C(5))-METHYLTRANSFERASE"/>
    <property type="match status" value="1"/>
</dbReference>
<evidence type="ECO:0000313" key="9">
    <source>
        <dbReference type="EMBL" id="MFC0216524.1"/>
    </source>
</evidence>
<keyword evidence="3 5" id="KW-0949">S-adenosyl-L-methionine</keyword>
<dbReference type="SUPFAM" id="SSF53335">
    <property type="entry name" value="S-adenosyl-L-methionine-dependent methyltransferases"/>
    <property type="match status" value="1"/>
</dbReference>